<dbReference type="GO" id="GO:0000447">
    <property type="term" value="P:endonucleolytic cleavage in ITS1 to separate SSU-rRNA from 5.8S rRNA and LSU-rRNA from tricistronic rRNA transcript (SSU-rRNA, 5.8S rRNA, LSU-rRNA)"/>
    <property type="evidence" value="ECO:0007669"/>
    <property type="project" value="EnsemblFungi"/>
</dbReference>
<dbReference type="SMART" id="SM00360">
    <property type="entry name" value="RRM"/>
    <property type="match status" value="5"/>
</dbReference>
<dbReference type="VEuPathDB" id="FungiDB:AAP_00222"/>
<dbReference type="GO" id="GO:0003729">
    <property type="term" value="F:mRNA binding"/>
    <property type="evidence" value="ECO:0007669"/>
    <property type="project" value="TreeGrafter"/>
</dbReference>
<feature type="compositionally biased region" description="Polar residues" evidence="12">
    <location>
        <begin position="132"/>
        <end position="154"/>
    </location>
</feature>
<dbReference type="InterPro" id="IPR035979">
    <property type="entry name" value="RBD_domain_sf"/>
</dbReference>
<comment type="function">
    <text evidence="9">Involved in pre-rRNA processing.</text>
</comment>
<keyword evidence="8" id="KW-0687">Ribonucleoprotein</keyword>
<dbReference type="Gene3D" id="3.30.70.330">
    <property type="match status" value="5"/>
</dbReference>
<keyword evidence="5" id="KW-0677">Repeat</keyword>
<feature type="domain" description="RRM" evidence="13">
    <location>
        <begin position="316"/>
        <end position="394"/>
    </location>
</feature>
<keyword evidence="15" id="KW-1185">Reference proteome</keyword>
<gene>
    <name evidence="14" type="ORF">AAP_00222</name>
</gene>
<dbReference type="SMART" id="SM00361">
    <property type="entry name" value="RRM_1"/>
    <property type="match status" value="1"/>
</dbReference>
<dbReference type="InterPro" id="IPR034482">
    <property type="entry name" value="Mrd1_RRM3"/>
</dbReference>
<feature type="region of interest" description="Disordered" evidence="12">
    <location>
        <begin position="78"/>
        <end position="118"/>
    </location>
</feature>
<keyword evidence="11" id="KW-0175">Coiled coil</keyword>
<organism evidence="14 15">
    <name type="scientific">Ascosphaera apis ARSEF 7405</name>
    <dbReference type="NCBI Taxonomy" id="392613"/>
    <lineage>
        <taxon>Eukaryota</taxon>
        <taxon>Fungi</taxon>
        <taxon>Dikarya</taxon>
        <taxon>Ascomycota</taxon>
        <taxon>Pezizomycotina</taxon>
        <taxon>Eurotiomycetes</taxon>
        <taxon>Eurotiomycetidae</taxon>
        <taxon>Onygenales</taxon>
        <taxon>Ascosphaeraceae</taxon>
        <taxon>Ascosphaera</taxon>
    </lineage>
</organism>
<dbReference type="GO" id="GO:0042134">
    <property type="term" value="F:rRNA primary transcript binding"/>
    <property type="evidence" value="ECO:0007669"/>
    <property type="project" value="EnsemblFungi"/>
</dbReference>
<dbReference type="PROSITE" id="PS50102">
    <property type="entry name" value="RRM"/>
    <property type="match status" value="5"/>
</dbReference>
<feature type="compositionally biased region" description="Basic and acidic residues" evidence="12">
    <location>
        <begin position="182"/>
        <end position="210"/>
    </location>
</feature>
<evidence type="ECO:0000313" key="15">
    <source>
        <dbReference type="Proteomes" id="UP000242877"/>
    </source>
</evidence>
<dbReference type="FunFam" id="3.30.70.330:FF:000247">
    <property type="entry name" value="Multiple RNA-binding domain-containing protein 1"/>
    <property type="match status" value="1"/>
</dbReference>
<feature type="region of interest" description="Disordered" evidence="12">
    <location>
        <begin position="247"/>
        <end position="309"/>
    </location>
</feature>
<feature type="compositionally biased region" description="Basic and acidic residues" evidence="12">
    <location>
        <begin position="298"/>
        <end position="308"/>
    </location>
</feature>
<keyword evidence="4" id="KW-0698">rRNA processing</keyword>
<evidence type="ECO:0000256" key="4">
    <source>
        <dbReference type="ARBA" id="ARBA00022552"/>
    </source>
</evidence>
<dbReference type="InterPro" id="IPR003954">
    <property type="entry name" value="RRM_euk-type"/>
</dbReference>
<evidence type="ECO:0000256" key="9">
    <source>
        <dbReference type="ARBA" id="ARBA00057379"/>
    </source>
</evidence>
<dbReference type="InterPro" id="IPR012677">
    <property type="entry name" value="Nucleotide-bd_a/b_plait_sf"/>
</dbReference>
<feature type="domain" description="RRM" evidence="13">
    <location>
        <begin position="720"/>
        <end position="797"/>
    </location>
</feature>
<dbReference type="GO" id="GO:0032040">
    <property type="term" value="C:small-subunit processome"/>
    <property type="evidence" value="ECO:0007669"/>
    <property type="project" value="EnsemblFungi"/>
</dbReference>
<dbReference type="InterPro" id="IPR000504">
    <property type="entry name" value="RRM_dom"/>
</dbReference>
<dbReference type="Proteomes" id="UP000242877">
    <property type="component" value="Unassembled WGS sequence"/>
</dbReference>
<dbReference type="CDD" id="cd12568">
    <property type="entry name" value="RRM3_MRD1"/>
    <property type="match status" value="1"/>
</dbReference>
<evidence type="ECO:0000256" key="8">
    <source>
        <dbReference type="ARBA" id="ARBA00023274"/>
    </source>
</evidence>
<proteinExistence type="inferred from homology"/>
<evidence type="ECO:0000256" key="10">
    <source>
        <dbReference type="PROSITE-ProRule" id="PRU00176"/>
    </source>
</evidence>
<comment type="subcellular location">
    <subcellularLocation>
        <location evidence="1">Nucleus</location>
    </subcellularLocation>
</comment>
<comment type="similarity">
    <text evidence="2">Belongs to the RRM MRD1 family.</text>
</comment>
<evidence type="ECO:0000256" key="2">
    <source>
        <dbReference type="ARBA" id="ARBA00008033"/>
    </source>
</evidence>
<evidence type="ECO:0000256" key="6">
    <source>
        <dbReference type="ARBA" id="ARBA00022884"/>
    </source>
</evidence>
<dbReference type="GO" id="GO:0030686">
    <property type="term" value="C:90S preribosome"/>
    <property type="evidence" value="ECO:0007669"/>
    <property type="project" value="EnsemblFungi"/>
</dbReference>
<reference evidence="14 15" key="1">
    <citation type="journal article" date="2016" name="Genome Biol. Evol.">
        <title>Divergent and convergent evolution of fungal pathogenicity.</title>
        <authorList>
            <person name="Shang Y."/>
            <person name="Xiao G."/>
            <person name="Zheng P."/>
            <person name="Cen K."/>
            <person name="Zhan S."/>
            <person name="Wang C."/>
        </authorList>
    </citation>
    <scope>NUCLEOTIDE SEQUENCE [LARGE SCALE GENOMIC DNA]</scope>
    <source>
        <strain evidence="14 15">ARSEF 7405</strain>
    </source>
</reference>
<dbReference type="GO" id="GO:0000480">
    <property type="term" value="P:endonucleolytic cleavage in 5'-ETS of tricistronic rRNA transcript (SSU-rRNA, 5.8S rRNA, LSU-rRNA)"/>
    <property type="evidence" value="ECO:0007669"/>
    <property type="project" value="EnsemblFungi"/>
</dbReference>
<evidence type="ECO:0000256" key="3">
    <source>
        <dbReference type="ARBA" id="ARBA00013428"/>
    </source>
</evidence>
<keyword evidence="7" id="KW-0539">Nucleus</keyword>
<evidence type="ECO:0000256" key="7">
    <source>
        <dbReference type="ARBA" id="ARBA00023242"/>
    </source>
</evidence>
<dbReference type="PANTHER" id="PTHR48039:SF5">
    <property type="entry name" value="RNA-BINDING PROTEIN 28"/>
    <property type="match status" value="1"/>
</dbReference>
<keyword evidence="6 10" id="KW-0694">RNA-binding</keyword>
<dbReference type="FunFam" id="3.30.70.330:FF:000459">
    <property type="entry name" value="Multiple RNA-binding domain-containing protein 1"/>
    <property type="match status" value="1"/>
</dbReference>
<name>A0A168DP74_9EURO</name>
<evidence type="ECO:0000256" key="11">
    <source>
        <dbReference type="SAM" id="Coils"/>
    </source>
</evidence>
<feature type="domain" description="RRM" evidence="13">
    <location>
        <begin position="615"/>
        <end position="698"/>
    </location>
</feature>
<dbReference type="FunFam" id="3.30.70.330:FF:000452">
    <property type="entry name" value="Multiple RNA-binding domain-containing protein 1"/>
    <property type="match status" value="1"/>
</dbReference>
<dbReference type="GO" id="GO:0034462">
    <property type="term" value="P:small-subunit processome assembly"/>
    <property type="evidence" value="ECO:0007669"/>
    <property type="project" value="EnsemblFungi"/>
</dbReference>
<dbReference type="InterPro" id="IPR051945">
    <property type="entry name" value="RRM_MRD1_RNA_proc_ribogen"/>
</dbReference>
<evidence type="ECO:0000259" key="13">
    <source>
        <dbReference type="PROSITE" id="PS50102"/>
    </source>
</evidence>
<feature type="compositionally biased region" description="Basic and acidic residues" evidence="12">
    <location>
        <begin position="221"/>
        <end position="232"/>
    </location>
</feature>
<comment type="caution">
    <text evidence="14">The sequence shown here is derived from an EMBL/GenBank/DDBJ whole genome shotgun (WGS) entry which is preliminary data.</text>
</comment>
<dbReference type="EMBL" id="AZGZ01000001">
    <property type="protein sequence ID" value="KZZ97961.1"/>
    <property type="molecule type" value="Genomic_DNA"/>
</dbReference>
<evidence type="ECO:0000256" key="12">
    <source>
        <dbReference type="SAM" id="MobiDB-lite"/>
    </source>
</evidence>
<dbReference type="PANTHER" id="PTHR48039">
    <property type="entry name" value="RNA-BINDING MOTIF PROTEIN 14B"/>
    <property type="match status" value="1"/>
</dbReference>
<dbReference type="SUPFAM" id="SSF54928">
    <property type="entry name" value="RNA-binding domain, RBD"/>
    <property type="match status" value="3"/>
</dbReference>
<sequence>MADVENTRIFVTGLPPTFTDDDLRKHFSSRHEVTDAHVLPKRRIGFVGFKDHDKAQDAVKFFNRTYIRMSKIAVQMARPVGAEPPKHASKEKKYRKDSVDQQQQKSPQKRKREDEAENDPKLKEYLAAMQPAKNQKTWADDAWQSTAPVPQQEQPAADKEKDTSGQSEEDTLTYNQKKRLKQGGDDAAYPHKIEEQHKEQAFTSEQKPDEMDVDAPAPVVAEEKPKDDMDWLRSRTSRLLGLMDEEEENEAIAKAQPSKVQTYDSDEEEEPAKGGKAQQNSTAEGTGSKPAEEEEKTTEEKQVEHDANIDQIQKTGRLFVRNLSYKIKEEELHPLFSPFGKIDEIHIAFDTRYEKSKGFAYVQYFEAEHAIAAYKALDGKDYQGRLLHILPATSKKTYKLDDYELSKLPLKKQQQIKRKQEAQSQTFSWNSLYMNADAVMASVADRLGVSKSALLDPTSSDAAVKQAHAETHVIQETKAYFVQNGVNIDSFKQRERGNTAILVKNFSFGVKAEDLKNLFEPFGQIKRLLMPPSGTIAIVEFTLPDEAQRAFKGLAYRKIGDSILFLEKAPKDLFDSKVTVDPSLPLPGASAVGQGFSTADTFAAGQEDEAPTDTSTLFIRNLNFTTTSAGLADVFRPFEGFLSATVKTKQDPKKPGQLLSMGFGFVEFRTSAQAQSAMASMNGYKLDNHELVIKASHRGMDAAEARRKEDASKKKAARATKIIIKNLPFQATKKDIYTLFGAYGKLRSVRLPKKFDRTARGFAFADFVSAREAETAMDALKNTHLLGRRLVLDFAAAEAMDAEEEIAKMEKKVSAQVDRVQMNQLVGGGRKKFQMGGANEDDGLE</sequence>
<protein>
    <recommendedName>
        <fullName evidence="3">Multiple RNA-binding domain-containing protein 1</fullName>
    </recommendedName>
</protein>
<dbReference type="Pfam" id="PF00076">
    <property type="entry name" value="RRM_1"/>
    <property type="match status" value="5"/>
</dbReference>
<dbReference type="GO" id="GO:0000472">
    <property type="term" value="P:endonucleolytic cleavage to generate mature 5'-end of SSU-rRNA from (SSU-rRNA, 5.8S rRNA, LSU-rRNA)"/>
    <property type="evidence" value="ECO:0007669"/>
    <property type="project" value="EnsemblFungi"/>
</dbReference>
<dbReference type="OrthoDB" id="439639at2759"/>
<dbReference type="AlphaFoldDB" id="A0A168DP74"/>
<feature type="coiled-coil region" evidence="11">
    <location>
        <begin position="792"/>
        <end position="819"/>
    </location>
</feature>
<feature type="region of interest" description="Disordered" evidence="12">
    <location>
        <begin position="131"/>
        <end position="232"/>
    </location>
</feature>
<feature type="domain" description="RRM" evidence="13">
    <location>
        <begin position="499"/>
        <end position="571"/>
    </location>
</feature>
<evidence type="ECO:0000256" key="1">
    <source>
        <dbReference type="ARBA" id="ARBA00004123"/>
    </source>
</evidence>
<feature type="domain" description="RRM" evidence="13">
    <location>
        <begin position="7"/>
        <end position="79"/>
    </location>
</feature>
<accession>A0A168DP74</accession>
<evidence type="ECO:0000313" key="14">
    <source>
        <dbReference type="EMBL" id="KZZ97961.1"/>
    </source>
</evidence>
<evidence type="ECO:0000256" key="5">
    <source>
        <dbReference type="ARBA" id="ARBA00022737"/>
    </source>
</evidence>